<dbReference type="PANTHER" id="PTHR46250:SF15">
    <property type="entry name" value="OS01G0523800 PROTEIN"/>
    <property type="match status" value="1"/>
</dbReference>
<gene>
    <name evidence="3" type="primary">LOC120250068</name>
</gene>
<accession>A0AB40AIS9</accession>
<reference evidence="3" key="2">
    <citation type="submission" date="2025-08" db="UniProtKB">
        <authorList>
            <consortium name="RefSeq"/>
        </authorList>
    </citation>
    <scope>IDENTIFICATION</scope>
</reference>
<reference evidence="2" key="1">
    <citation type="submission" date="2025-05" db="UniProtKB">
        <authorList>
            <consortium name="RefSeq"/>
        </authorList>
    </citation>
    <scope>NUCLEOTIDE SEQUENCE [LARGE SCALE GENOMIC DNA]</scope>
</reference>
<dbReference type="AlphaFoldDB" id="A0AB40AIS9"/>
<evidence type="ECO:0000313" key="3">
    <source>
        <dbReference type="RefSeq" id="XP_039114800.1"/>
    </source>
</evidence>
<dbReference type="Proteomes" id="UP001515500">
    <property type="component" value="Chromosome 1"/>
</dbReference>
<dbReference type="GeneID" id="120250068"/>
<organism evidence="2 3">
    <name type="scientific">Dioscorea cayennensis subsp. rotundata</name>
    <name type="common">White Guinea yam</name>
    <name type="synonym">Dioscorea rotundata</name>
    <dbReference type="NCBI Taxonomy" id="55577"/>
    <lineage>
        <taxon>Eukaryota</taxon>
        <taxon>Viridiplantae</taxon>
        <taxon>Streptophyta</taxon>
        <taxon>Embryophyta</taxon>
        <taxon>Tracheophyta</taxon>
        <taxon>Spermatophyta</taxon>
        <taxon>Magnoliopsida</taxon>
        <taxon>Liliopsida</taxon>
        <taxon>Dioscoreales</taxon>
        <taxon>Dioscoreaceae</taxon>
        <taxon>Dioscorea</taxon>
    </lineage>
</organism>
<keyword evidence="2" id="KW-1185">Reference proteome</keyword>
<sequence>MEIHNPGAVPNIESRIKLFRSKTTAIADILQISGFVWNFEICTIECEKSAYDEYVKNHKKEADLYGKAFPFFNDLVAVFARDRAHGSTRGDIGDDADQNLHENVTLDDDTGFFQFGSDDVCMDTQEPILSPSPIGSETSTSRVRRKRKSVVDQSSEKIPQNLNHFVEVIGPGFKTLADVAAHKVARDEACEAREKAHYDALAEIVKMKNMLPQVLFEIDGLSEDEALFILQVLPKDDDQMKIFFELPDNKKLRFCHILLSRLSFKAPNM</sequence>
<dbReference type="PANTHER" id="PTHR46250">
    <property type="entry name" value="MYB/SANT-LIKE DNA-BINDING DOMAIN PROTEIN-RELATED"/>
    <property type="match status" value="1"/>
</dbReference>
<evidence type="ECO:0000256" key="1">
    <source>
        <dbReference type="SAM" id="MobiDB-lite"/>
    </source>
</evidence>
<proteinExistence type="predicted"/>
<protein>
    <submittedName>
        <fullName evidence="3">Uncharacterized protein LOC120250068</fullName>
    </submittedName>
</protein>
<name>A0AB40AIS9_DIOCR</name>
<dbReference type="RefSeq" id="XP_039114800.1">
    <property type="nucleotide sequence ID" value="XM_039258866.1"/>
</dbReference>
<feature type="region of interest" description="Disordered" evidence="1">
    <location>
        <begin position="126"/>
        <end position="152"/>
    </location>
</feature>
<evidence type="ECO:0000313" key="2">
    <source>
        <dbReference type="Proteomes" id="UP001515500"/>
    </source>
</evidence>